<evidence type="ECO:0000256" key="5">
    <source>
        <dbReference type="ARBA" id="ARBA00022840"/>
    </source>
</evidence>
<sequence>MNIALIGFMGSGKTTIGKKLARQLGWTFLDSDGLIQKKENCSIPEIFAQKGEVYFRECEKSVLTEMAELKKVVLATGGGLPIGEDNWKILRQSFFTVYLKAHFDELFLRITGDPIRPLLQKYPTKNQLKELYLSRVDWYEKAHVIIDTSQKKLERIIGEIIERARPFYTNQN</sequence>
<dbReference type="PANTHER" id="PTHR21087">
    <property type="entry name" value="SHIKIMATE KINASE"/>
    <property type="match status" value="1"/>
</dbReference>
<keyword evidence="2 7" id="KW-0808">Transferase</keyword>
<dbReference type="PANTHER" id="PTHR21087:SF16">
    <property type="entry name" value="SHIKIMATE KINASE 1, CHLOROPLASTIC"/>
    <property type="match status" value="1"/>
</dbReference>
<accession>A0A1V5T393</accession>
<dbReference type="InterPro" id="IPR031322">
    <property type="entry name" value="Shikimate/glucono_kinase"/>
</dbReference>
<feature type="binding site" evidence="7">
    <location>
        <position position="32"/>
    </location>
    <ligand>
        <name>substrate</name>
    </ligand>
</feature>
<comment type="similarity">
    <text evidence="7">Belongs to the shikimate kinase family.</text>
</comment>
<dbReference type="GO" id="GO:0000287">
    <property type="term" value="F:magnesium ion binding"/>
    <property type="evidence" value="ECO:0007669"/>
    <property type="project" value="UniProtKB-UniRule"/>
</dbReference>
<dbReference type="HAMAP" id="MF_00109">
    <property type="entry name" value="Shikimate_kinase"/>
    <property type="match status" value="1"/>
</dbReference>
<feature type="binding site" evidence="7">
    <location>
        <position position="116"/>
    </location>
    <ligand>
        <name>ATP</name>
        <dbReference type="ChEBI" id="CHEBI:30616"/>
    </ligand>
</feature>
<comment type="caution">
    <text evidence="8">The sequence shown here is derived from an EMBL/GenBank/DDBJ whole genome shotgun (WGS) entry which is preliminary data.</text>
</comment>
<keyword evidence="4 7" id="KW-0418">Kinase</keyword>
<dbReference type="Proteomes" id="UP000485569">
    <property type="component" value="Unassembled WGS sequence"/>
</dbReference>
<keyword evidence="7" id="KW-0460">Magnesium</keyword>
<keyword evidence="6 7" id="KW-0057">Aromatic amino acid biosynthesis</keyword>
<dbReference type="GO" id="GO:0005829">
    <property type="term" value="C:cytosol"/>
    <property type="evidence" value="ECO:0007669"/>
    <property type="project" value="TreeGrafter"/>
</dbReference>
<dbReference type="EMBL" id="MWBQ01000021">
    <property type="protein sequence ID" value="OQA61226.1"/>
    <property type="molecule type" value="Genomic_DNA"/>
</dbReference>
<dbReference type="Pfam" id="PF01202">
    <property type="entry name" value="SKI"/>
    <property type="match status" value="1"/>
</dbReference>
<evidence type="ECO:0000256" key="1">
    <source>
        <dbReference type="ARBA" id="ARBA00022605"/>
    </source>
</evidence>
<dbReference type="EC" id="2.7.1.71" evidence="7"/>
<keyword evidence="7" id="KW-0963">Cytoplasm</keyword>
<keyword evidence="5 7" id="KW-0067">ATP-binding</keyword>
<feature type="binding site" evidence="7">
    <location>
        <position position="135"/>
    </location>
    <ligand>
        <name>substrate</name>
    </ligand>
</feature>
<name>A0A1V5T393_9BACT</name>
<comment type="catalytic activity">
    <reaction evidence="7">
        <text>shikimate + ATP = 3-phosphoshikimate + ADP + H(+)</text>
        <dbReference type="Rhea" id="RHEA:13121"/>
        <dbReference type="ChEBI" id="CHEBI:15378"/>
        <dbReference type="ChEBI" id="CHEBI:30616"/>
        <dbReference type="ChEBI" id="CHEBI:36208"/>
        <dbReference type="ChEBI" id="CHEBI:145989"/>
        <dbReference type="ChEBI" id="CHEBI:456216"/>
        <dbReference type="EC" id="2.7.1.71"/>
    </reaction>
</comment>
<keyword evidence="3 7" id="KW-0547">Nucleotide-binding</keyword>
<evidence type="ECO:0000256" key="2">
    <source>
        <dbReference type="ARBA" id="ARBA00022679"/>
    </source>
</evidence>
<dbReference type="AlphaFoldDB" id="A0A1V5T393"/>
<protein>
    <recommendedName>
        <fullName evidence="7">Shikimate kinase</fullName>
        <shortName evidence="7">SK</shortName>
        <ecNumber evidence="7">2.7.1.71</ecNumber>
    </recommendedName>
</protein>
<comment type="caution">
    <text evidence="7">Lacks conserved residue(s) required for the propagation of feature annotation.</text>
</comment>
<dbReference type="InterPro" id="IPR027417">
    <property type="entry name" value="P-loop_NTPase"/>
</dbReference>
<gene>
    <name evidence="7 8" type="primary">aroK</name>
    <name evidence="8" type="ORF">BWY41_00177</name>
</gene>
<organism evidence="8">
    <name type="scientific">Candidatus Atribacter allofermentans</name>
    <dbReference type="NCBI Taxonomy" id="1852833"/>
    <lineage>
        <taxon>Bacteria</taxon>
        <taxon>Pseudomonadati</taxon>
        <taxon>Atribacterota</taxon>
        <taxon>Atribacteria</taxon>
        <taxon>Atribacterales</taxon>
        <taxon>Atribacteraceae</taxon>
        <taxon>Atribacter</taxon>
    </lineage>
</organism>
<reference evidence="8" key="1">
    <citation type="submission" date="2017-02" db="EMBL/GenBank/DDBJ databases">
        <title>Delving into the versatile metabolic prowess of the omnipresent phylum Bacteroidetes.</title>
        <authorList>
            <person name="Nobu M.K."/>
            <person name="Mei R."/>
            <person name="Narihiro T."/>
            <person name="Kuroda K."/>
            <person name="Liu W.-T."/>
        </authorList>
    </citation>
    <scope>NUCLEOTIDE SEQUENCE</scope>
    <source>
        <strain evidence="8">ADurb.Bin276</strain>
    </source>
</reference>
<dbReference type="InterPro" id="IPR000623">
    <property type="entry name" value="Shikimate_kinase/TSH1"/>
</dbReference>
<evidence type="ECO:0000256" key="7">
    <source>
        <dbReference type="HAMAP-Rule" id="MF_00109"/>
    </source>
</evidence>
<proteinExistence type="inferred from homology"/>
<evidence type="ECO:0000256" key="4">
    <source>
        <dbReference type="ARBA" id="ARBA00022777"/>
    </source>
</evidence>
<evidence type="ECO:0000256" key="6">
    <source>
        <dbReference type="ARBA" id="ARBA00023141"/>
    </source>
</evidence>
<dbReference type="Gene3D" id="3.40.50.300">
    <property type="entry name" value="P-loop containing nucleotide triphosphate hydrolases"/>
    <property type="match status" value="1"/>
</dbReference>
<dbReference type="GO" id="GO:0004765">
    <property type="term" value="F:shikimate kinase activity"/>
    <property type="evidence" value="ECO:0007669"/>
    <property type="project" value="UniProtKB-UniRule"/>
</dbReference>
<evidence type="ECO:0000313" key="8">
    <source>
        <dbReference type="EMBL" id="OQA61226.1"/>
    </source>
</evidence>
<dbReference type="GO" id="GO:0005524">
    <property type="term" value="F:ATP binding"/>
    <property type="evidence" value="ECO:0007669"/>
    <property type="project" value="UniProtKB-UniRule"/>
</dbReference>
<dbReference type="GO" id="GO:0008652">
    <property type="term" value="P:amino acid biosynthetic process"/>
    <property type="evidence" value="ECO:0007669"/>
    <property type="project" value="UniProtKB-KW"/>
</dbReference>
<dbReference type="SUPFAM" id="SSF52540">
    <property type="entry name" value="P-loop containing nucleoside triphosphate hydrolases"/>
    <property type="match status" value="1"/>
</dbReference>
<comment type="pathway">
    <text evidence="7">Metabolic intermediate biosynthesis; chorismate biosynthesis; chorismate from D-erythrose 4-phosphate and phosphoenolpyruvate: step 5/7.</text>
</comment>
<dbReference type="GO" id="GO:0009073">
    <property type="term" value="P:aromatic amino acid family biosynthetic process"/>
    <property type="evidence" value="ECO:0007669"/>
    <property type="project" value="UniProtKB-KW"/>
</dbReference>
<dbReference type="CDD" id="cd00464">
    <property type="entry name" value="SK"/>
    <property type="match status" value="1"/>
</dbReference>
<feature type="binding site" evidence="7">
    <location>
        <begin position="10"/>
        <end position="15"/>
    </location>
    <ligand>
        <name>ATP</name>
        <dbReference type="ChEBI" id="CHEBI:30616"/>
    </ligand>
</feature>
<comment type="function">
    <text evidence="7">Catalyzes the specific phosphorylation of the 3-hydroxyl group of shikimic acid using ATP as a cosubstrate.</text>
</comment>
<feature type="binding site" evidence="7">
    <location>
        <position position="78"/>
    </location>
    <ligand>
        <name>substrate</name>
    </ligand>
</feature>
<comment type="subcellular location">
    <subcellularLocation>
        <location evidence="7">Cytoplasm</location>
    </subcellularLocation>
</comment>
<keyword evidence="7" id="KW-0479">Metal-binding</keyword>
<keyword evidence="1 7" id="KW-0028">Amino-acid biosynthesis</keyword>
<dbReference type="UniPathway" id="UPA00053">
    <property type="reaction ID" value="UER00088"/>
</dbReference>
<dbReference type="PRINTS" id="PR01100">
    <property type="entry name" value="SHIKIMTKNASE"/>
</dbReference>
<comment type="cofactor">
    <cofactor evidence="7">
        <name>Mg(2+)</name>
        <dbReference type="ChEBI" id="CHEBI:18420"/>
    </cofactor>
    <text evidence="7">Binds 1 Mg(2+) ion per subunit.</text>
</comment>
<evidence type="ECO:0000256" key="3">
    <source>
        <dbReference type="ARBA" id="ARBA00022741"/>
    </source>
</evidence>
<dbReference type="GO" id="GO:0009423">
    <property type="term" value="P:chorismate biosynthetic process"/>
    <property type="evidence" value="ECO:0007669"/>
    <property type="project" value="UniProtKB-UniRule"/>
</dbReference>
<comment type="subunit">
    <text evidence="7">Monomer.</text>
</comment>
<feature type="binding site" evidence="7">
    <location>
        <position position="14"/>
    </location>
    <ligand>
        <name>Mg(2+)</name>
        <dbReference type="ChEBI" id="CHEBI:18420"/>
    </ligand>
</feature>
<feature type="binding site" evidence="7">
    <location>
        <position position="56"/>
    </location>
    <ligand>
        <name>substrate</name>
    </ligand>
</feature>